<evidence type="ECO:0000313" key="3">
    <source>
        <dbReference type="EMBL" id="KFE63709.1"/>
    </source>
</evidence>
<feature type="region of interest" description="Disordered" evidence="1">
    <location>
        <begin position="976"/>
        <end position="996"/>
    </location>
</feature>
<dbReference type="AlphaFoldDB" id="A0A085W7P6"/>
<feature type="region of interest" description="Disordered" evidence="1">
    <location>
        <begin position="67"/>
        <end position="89"/>
    </location>
</feature>
<feature type="domain" description="Bacterial Ig-like" evidence="2">
    <location>
        <begin position="4"/>
        <end position="60"/>
    </location>
</feature>
<evidence type="ECO:0000313" key="4">
    <source>
        <dbReference type="Proteomes" id="UP000028725"/>
    </source>
</evidence>
<name>A0A085W7P6_9BACT</name>
<feature type="domain" description="Bacterial Ig-like" evidence="2">
    <location>
        <begin position="1005"/>
        <end position="1083"/>
    </location>
</feature>
<evidence type="ECO:0000256" key="1">
    <source>
        <dbReference type="SAM" id="MobiDB-lite"/>
    </source>
</evidence>
<keyword evidence="4" id="KW-1185">Reference proteome</keyword>
<accession>A0A085W7P6</accession>
<feature type="domain" description="Bacterial Ig-like" evidence="2">
    <location>
        <begin position="447"/>
        <end position="525"/>
    </location>
</feature>
<feature type="domain" description="Bacterial Ig-like" evidence="2">
    <location>
        <begin position="632"/>
        <end position="711"/>
    </location>
</feature>
<feature type="compositionally biased region" description="Polar residues" evidence="1">
    <location>
        <begin position="976"/>
        <end position="990"/>
    </location>
</feature>
<comment type="caution">
    <text evidence="3">The sequence shown here is derived from an EMBL/GenBank/DDBJ whole genome shotgun (WGS) entry which is preliminary data.</text>
</comment>
<feature type="compositionally biased region" description="Low complexity" evidence="1">
    <location>
        <begin position="1080"/>
        <end position="1090"/>
    </location>
</feature>
<organism evidence="3 4">
    <name type="scientific">Hyalangium minutum</name>
    <dbReference type="NCBI Taxonomy" id="394096"/>
    <lineage>
        <taxon>Bacteria</taxon>
        <taxon>Pseudomonadati</taxon>
        <taxon>Myxococcota</taxon>
        <taxon>Myxococcia</taxon>
        <taxon>Myxococcales</taxon>
        <taxon>Cystobacterineae</taxon>
        <taxon>Archangiaceae</taxon>
        <taxon>Hyalangium</taxon>
    </lineage>
</organism>
<feature type="domain" description="Bacterial Ig-like" evidence="2">
    <location>
        <begin position="76"/>
        <end position="153"/>
    </location>
</feature>
<dbReference type="NCBIfam" id="NF033510">
    <property type="entry name" value="Ca_tandemer"/>
    <property type="match status" value="12"/>
</dbReference>
<feature type="compositionally biased region" description="Polar residues" evidence="1">
    <location>
        <begin position="538"/>
        <end position="554"/>
    </location>
</feature>
<dbReference type="InterPro" id="IPR044016">
    <property type="entry name" value="Big_13"/>
</dbReference>
<dbReference type="Gene3D" id="2.60.40.1800">
    <property type="match status" value="9"/>
</dbReference>
<feature type="compositionally biased region" description="Polar residues" evidence="1">
    <location>
        <begin position="167"/>
        <end position="182"/>
    </location>
</feature>
<feature type="domain" description="Bacterial Ig-like" evidence="2">
    <location>
        <begin position="543"/>
        <end position="618"/>
    </location>
</feature>
<reference evidence="3 4" key="1">
    <citation type="submission" date="2014-04" db="EMBL/GenBank/DDBJ databases">
        <title>Genome assembly of Hyalangium minutum DSM 14724.</title>
        <authorList>
            <person name="Sharma G."/>
            <person name="Subramanian S."/>
        </authorList>
    </citation>
    <scope>NUCLEOTIDE SEQUENCE [LARGE SCALE GENOMIC DNA]</scope>
    <source>
        <strain evidence="3 4">DSM 14724</strain>
    </source>
</reference>
<dbReference type="Proteomes" id="UP000028725">
    <property type="component" value="Unassembled WGS sequence"/>
</dbReference>
<feature type="domain" description="Bacterial Ig-like" evidence="2">
    <location>
        <begin position="821"/>
        <end position="896"/>
    </location>
</feature>
<feature type="domain" description="Bacterial Ig-like" evidence="2">
    <location>
        <begin position="169"/>
        <end position="246"/>
    </location>
</feature>
<feature type="compositionally biased region" description="Polar residues" evidence="1">
    <location>
        <begin position="74"/>
        <end position="89"/>
    </location>
</feature>
<gene>
    <name evidence="3" type="ORF">DB31_2477</name>
</gene>
<dbReference type="PANTHER" id="PTHR34677:SF3">
    <property type="entry name" value="BACTERIAL IG-LIKE DOMAIN-CONTAINING PROTEIN"/>
    <property type="match status" value="1"/>
</dbReference>
<dbReference type="Gene3D" id="2.60.40.10">
    <property type="entry name" value="Immunoglobulins"/>
    <property type="match status" value="2"/>
</dbReference>
<dbReference type="PANTHER" id="PTHR34677">
    <property type="match status" value="1"/>
</dbReference>
<feature type="domain" description="Bacterial Ig-like" evidence="2">
    <location>
        <begin position="728"/>
        <end position="804"/>
    </location>
</feature>
<protein>
    <submittedName>
        <fullName evidence="3">Large repetitive protein</fullName>
    </submittedName>
</protein>
<proteinExistence type="predicted"/>
<feature type="domain" description="Bacterial Ig-like" evidence="2">
    <location>
        <begin position="264"/>
        <end position="339"/>
    </location>
</feature>
<dbReference type="Pfam" id="PF19077">
    <property type="entry name" value="Big_13"/>
    <property type="match status" value="12"/>
</dbReference>
<dbReference type="EMBL" id="JMCB01000016">
    <property type="protein sequence ID" value="KFE63709.1"/>
    <property type="molecule type" value="Genomic_DNA"/>
</dbReference>
<feature type="region of interest" description="Disordered" evidence="1">
    <location>
        <begin position="161"/>
        <end position="182"/>
    </location>
</feature>
<sequence length="1210" mass="119364">MTVIVDGTSVGTVVADGSGNWSLPQPTALTDASHTVRATATDAAGNTSVSSATHTFIVDTTAPTAPVVTAPANGSRTNNNRPTYTGTAEPNSTVTVIVDGTSVGTVVADGSGNWSLPQPTALTDASHTVSATATDATGNTGPSSATHTFIVDTTAPAAPVVTAPANGSRTNNNRPTYTGTAEPNSTVTVIVDGTSVGTAVADGSGNWSFPQPTALTDASHTVRATATDAAGNTSVSSATHTFIVDTTAPAAPVVTAPANGTTLSDSTPTYTGTAEPNSTVTVIVDGTPVDTVVADGSGNWSFTPVVPLADGPHAVKATATDAVGNISLDSATNTFMVDTGGPAAPIITAPANGSITNDNTPTYTGTAEANSTVTVIVDGTSVGTAVADGSGNWSFTQPTPLADASHTVKARATDAVGNTGPESTANTFTVDTAAPAAPMVTAPANGSTTSDNTPTYAGTAEPNSTVTVIVDGTSVGTVVADGAGAWSFTQPTPLTDASHTVKATARDAAGNTSAESAANTFTVDTTAPAVPVVSTPANGSTLSDNTPTYTGTAEPNSTVTVIVDGTPVGTIPADGSGAWSFTPTAGLTNGPHTVKARATDAVGNVSPESNANTFTVDTDVPDAPVVLTPANGSITTNNRPTYSGTAEANSTVTVYVDGTSVGTTTANASGNWSLAQATALADGPHAVKATAMDPVGNTSPDSATNTFTVDTTAPAAPVVTAPAGGSTIADNTPAYTGTAEAGSTVTVIVDGTAVGTTIASATGAWSLTQATALADGPHTVKATATDAAGNTGPESATNTFTVDTTAPAAPVVTAPVDGSTIADNTPAYTGTAEPNSTVTVIVDGTPVGTIPADGSGAWSFTPTVGLPNGLHTVKATATDAVGNVSAESATHSFTVDATIPPAPVVLTPANGSVTNNTTPVISGTSEANATVTIYLGAQQLGTTTADASGNWTLTVPTPLAEGPYDVSATATNVLGNTSERSNTNRFTIDTTPPEAPVITTPVNNAVLGNKRPVISGTAEANSTVTVTLDGTVLGTATTSATGSWSLTPAADLAEGQHTAVATATDVAGNTSSPSNAVSFTIDTTPPDTTIVSGPESETQNRDATFDFSSNESGVTYECSIDGAAFTACSDPVTFEDVAEGPHTLEVRAKDSVGNVDPTPATASWTYTPPPSDWALLGNGVGCASTGSNPSSLAMMALGVLSVVLLRKRRQ</sequence>
<dbReference type="STRING" id="394096.DB31_2477"/>
<feature type="region of interest" description="Disordered" evidence="1">
    <location>
        <begin position="532"/>
        <end position="554"/>
    </location>
</feature>
<feature type="domain" description="Bacterial Ig-like" evidence="2">
    <location>
        <begin position="353"/>
        <end position="432"/>
    </location>
</feature>
<evidence type="ECO:0000259" key="2">
    <source>
        <dbReference type="Pfam" id="PF19077"/>
    </source>
</evidence>
<dbReference type="InterPro" id="IPR013783">
    <property type="entry name" value="Ig-like_fold"/>
</dbReference>
<feature type="region of interest" description="Disordered" evidence="1">
    <location>
        <begin position="1066"/>
        <end position="1102"/>
    </location>
</feature>
<feature type="domain" description="Bacterial Ig-like" evidence="2">
    <location>
        <begin position="912"/>
        <end position="990"/>
    </location>
</feature>
<feature type="compositionally biased region" description="Polar residues" evidence="1">
    <location>
        <begin position="1067"/>
        <end position="1078"/>
    </location>
</feature>